<keyword evidence="1" id="KW-1133">Transmembrane helix</keyword>
<feature type="transmembrane region" description="Helical" evidence="1">
    <location>
        <begin position="59"/>
        <end position="78"/>
    </location>
</feature>
<reference evidence="2" key="1">
    <citation type="journal article" date="2015" name="Nature">
        <title>Complex archaea that bridge the gap between prokaryotes and eukaryotes.</title>
        <authorList>
            <person name="Spang A."/>
            <person name="Saw J.H."/>
            <person name="Jorgensen S.L."/>
            <person name="Zaremba-Niedzwiedzka K."/>
            <person name="Martijn J."/>
            <person name="Lind A.E."/>
            <person name="van Eijk R."/>
            <person name="Schleper C."/>
            <person name="Guy L."/>
            <person name="Ettema T.J."/>
        </authorList>
    </citation>
    <scope>NUCLEOTIDE SEQUENCE</scope>
</reference>
<accession>A0A0F9PIL9</accession>
<comment type="caution">
    <text evidence="2">The sequence shown here is derived from an EMBL/GenBank/DDBJ whole genome shotgun (WGS) entry which is preliminary data.</text>
</comment>
<keyword evidence="1" id="KW-0472">Membrane</keyword>
<dbReference type="AlphaFoldDB" id="A0A0F9PIL9"/>
<protein>
    <submittedName>
        <fullName evidence="2">Uncharacterized protein</fullName>
    </submittedName>
</protein>
<feature type="transmembrane region" description="Helical" evidence="1">
    <location>
        <begin position="109"/>
        <end position="135"/>
    </location>
</feature>
<keyword evidence="1" id="KW-0812">Transmembrane</keyword>
<name>A0A0F9PIL9_9ZZZZ</name>
<sequence length="156" mass="17186">MSIADFYVVAFVIYIICIVSASCLIFLAHKKFQDQNFLLGIFLSSILHLLPILSNLWLYLFFVIYIFGFIFGILAGSTNLDIKRGALCGALGILISWILYGVLNFSSIVVIFSGIGFVTYILPVILCGAVGGGLGSKIRLLRGDRVTRVIPMNQKK</sequence>
<evidence type="ECO:0000313" key="2">
    <source>
        <dbReference type="EMBL" id="KKN24302.1"/>
    </source>
</evidence>
<feature type="transmembrane region" description="Helical" evidence="1">
    <location>
        <begin position="6"/>
        <end position="29"/>
    </location>
</feature>
<gene>
    <name evidence="2" type="ORF">LCGC14_0896310</name>
</gene>
<feature type="transmembrane region" description="Helical" evidence="1">
    <location>
        <begin position="85"/>
        <end position="103"/>
    </location>
</feature>
<evidence type="ECO:0000256" key="1">
    <source>
        <dbReference type="SAM" id="Phobius"/>
    </source>
</evidence>
<proteinExistence type="predicted"/>
<dbReference type="EMBL" id="LAZR01002893">
    <property type="protein sequence ID" value="KKN24302.1"/>
    <property type="molecule type" value="Genomic_DNA"/>
</dbReference>
<organism evidence="2">
    <name type="scientific">marine sediment metagenome</name>
    <dbReference type="NCBI Taxonomy" id="412755"/>
    <lineage>
        <taxon>unclassified sequences</taxon>
        <taxon>metagenomes</taxon>
        <taxon>ecological metagenomes</taxon>
    </lineage>
</organism>